<dbReference type="SUPFAM" id="SSF53474">
    <property type="entry name" value="alpha/beta-Hydrolases"/>
    <property type="match status" value="1"/>
</dbReference>
<evidence type="ECO:0000313" key="6">
    <source>
        <dbReference type="Proteomes" id="UP000612362"/>
    </source>
</evidence>
<name>A0A8J3MSI0_9CHLR</name>
<keyword evidence="4" id="KW-0472">Membrane</keyword>
<keyword evidence="4" id="KW-1133">Transmembrane helix</keyword>
<sequence>MRTFEILFVLVNVLTLCLSLRKWSKGVWLGAVGVNVAILILHGFFEGFRYQMVFSYLFTMLFTIYTLIKASGNFFVAKLPTALKIIIISFSLVCLILTSFLASALPVFTLPQPTGNSAVGIKYFHLVDEKRNEPFLKNSTKKRELMVKVYYPAKPDKSKPFSPYFHNSPELIRLLTAGNRLPSFLLDQLNLVKTNSKEGLHISDTQSSYPVILFSHGAGTSMEVHTSQCEDLASHGYIVVAIDHTYISAATVFPDKIVTAQDATTVFAEGDPRGTIAQIAVDDDKFVMDKLAELNEGGIDPQFKGRLNLDEIGAIGHSFGGAVAYDLAINDSRVKAAIDLDGTVYTTPKGGTNTMAPFLMLANDKIHIQRIQNHDTGMQKFADMSDKEQKDMLSVYGSKEAYDKDYNETLQNLVGLANTVKASGNLYTIEGSDHMKFTDIGLFFGNDQLRQFIGIGGKTEPVRCLVITEALTLTFFEQHLKHGEATDSLLKQYPELKKVALT</sequence>
<proteinExistence type="predicted"/>
<accession>A0A8J3MSI0</accession>
<keyword evidence="1 5" id="KW-0378">Hydrolase</keyword>
<dbReference type="Pfam" id="PF03403">
    <property type="entry name" value="PAF-AH_p_II"/>
    <property type="match status" value="2"/>
</dbReference>
<evidence type="ECO:0000256" key="1">
    <source>
        <dbReference type="ARBA" id="ARBA00022801"/>
    </source>
</evidence>
<keyword evidence="3" id="KW-0443">Lipid metabolism</keyword>
<dbReference type="PANTHER" id="PTHR10272">
    <property type="entry name" value="PLATELET-ACTIVATING FACTOR ACETYLHYDROLASE"/>
    <property type="match status" value="1"/>
</dbReference>
<feature type="transmembrane region" description="Helical" evidence="4">
    <location>
        <begin position="28"/>
        <end position="45"/>
    </location>
</feature>
<gene>
    <name evidence="5" type="ORF">KSX_52450</name>
</gene>
<reference evidence="5" key="1">
    <citation type="submission" date="2020-10" db="EMBL/GenBank/DDBJ databases">
        <title>Taxonomic study of unclassified bacteria belonging to the class Ktedonobacteria.</title>
        <authorList>
            <person name="Yabe S."/>
            <person name="Wang C.M."/>
            <person name="Zheng Y."/>
            <person name="Sakai Y."/>
            <person name="Cavaletti L."/>
            <person name="Monciardini P."/>
            <person name="Donadio S."/>
        </authorList>
    </citation>
    <scope>NUCLEOTIDE SEQUENCE</scope>
    <source>
        <strain evidence="5">SOSP1-1</strain>
    </source>
</reference>
<keyword evidence="2" id="KW-0442">Lipid degradation</keyword>
<dbReference type="InterPro" id="IPR029058">
    <property type="entry name" value="AB_hydrolase_fold"/>
</dbReference>
<dbReference type="GO" id="GO:0003847">
    <property type="term" value="F:1-alkyl-2-acetylglycerophosphocholine esterase activity"/>
    <property type="evidence" value="ECO:0007669"/>
    <property type="project" value="TreeGrafter"/>
</dbReference>
<evidence type="ECO:0000256" key="4">
    <source>
        <dbReference type="SAM" id="Phobius"/>
    </source>
</evidence>
<evidence type="ECO:0000256" key="3">
    <source>
        <dbReference type="ARBA" id="ARBA00023098"/>
    </source>
</evidence>
<dbReference type="Gene3D" id="3.40.50.1820">
    <property type="entry name" value="alpha/beta hydrolase"/>
    <property type="match status" value="1"/>
</dbReference>
<keyword evidence="4" id="KW-0812">Transmembrane</keyword>
<feature type="transmembrane region" description="Helical" evidence="4">
    <location>
        <begin position="51"/>
        <end position="70"/>
    </location>
</feature>
<dbReference type="AlphaFoldDB" id="A0A8J3MSI0"/>
<dbReference type="Proteomes" id="UP000612362">
    <property type="component" value="Unassembled WGS sequence"/>
</dbReference>
<dbReference type="GO" id="GO:0016042">
    <property type="term" value="P:lipid catabolic process"/>
    <property type="evidence" value="ECO:0007669"/>
    <property type="project" value="UniProtKB-KW"/>
</dbReference>
<keyword evidence="6" id="KW-1185">Reference proteome</keyword>
<dbReference type="PANTHER" id="PTHR10272:SF0">
    <property type="entry name" value="PLATELET-ACTIVATING FACTOR ACETYLHYDROLASE"/>
    <property type="match status" value="1"/>
</dbReference>
<organism evidence="5 6">
    <name type="scientific">Ktedonospora formicarum</name>
    <dbReference type="NCBI Taxonomy" id="2778364"/>
    <lineage>
        <taxon>Bacteria</taxon>
        <taxon>Bacillati</taxon>
        <taxon>Chloroflexota</taxon>
        <taxon>Ktedonobacteria</taxon>
        <taxon>Ktedonobacterales</taxon>
        <taxon>Ktedonobacteraceae</taxon>
        <taxon>Ktedonospora</taxon>
    </lineage>
</organism>
<evidence type="ECO:0000313" key="5">
    <source>
        <dbReference type="EMBL" id="GHO47082.1"/>
    </source>
</evidence>
<dbReference type="RefSeq" id="WP_220196398.1">
    <property type="nucleotide sequence ID" value="NZ_BNJF01000002.1"/>
</dbReference>
<dbReference type="EMBL" id="BNJF01000002">
    <property type="protein sequence ID" value="GHO47082.1"/>
    <property type="molecule type" value="Genomic_DNA"/>
</dbReference>
<evidence type="ECO:0000256" key="2">
    <source>
        <dbReference type="ARBA" id="ARBA00022963"/>
    </source>
</evidence>
<protein>
    <submittedName>
        <fullName evidence="5">Carboxylic ester hydrolase</fullName>
    </submittedName>
</protein>
<comment type="caution">
    <text evidence="5">The sequence shown here is derived from an EMBL/GenBank/DDBJ whole genome shotgun (WGS) entry which is preliminary data.</text>
</comment>
<feature type="transmembrane region" description="Helical" evidence="4">
    <location>
        <begin position="82"/>
        <end position="108"/>
    </location>
</feature>